<feature type="compositionally biased region" description="Polar residues" evidence="1">
    <location>
        <begin position="76"/>
        <end position="99"/>
    </location>
</feature>
<dbReference type="InterPro" id="IPR000626">
    <property type="entry name" value="Ubiquitin-like_dom"/>
</dbReference>
<feature type="region of interest" description="Disordered" evidence="1">
    <location>
        <begin position="75"/>
        <end position="99"/>
    </location>
</feature>
<dbReference type="AlphaFoldDB" id="M1BBC4"/>
<proteinExistence type="predicted"/>
<keyword evidence="4" id="KW-1185">Reference proteome</keyword>
<dbReference type="Proteomes" id="UP000011115">
    <property type="component" value="Unassembled WGS sequence"/>
</dbReference>
<dbReference type="STRING" id="4113.M1BBC4"/>
<protein>
    <submittedName>
        <fullName evidence="3">Scythe/bat3</fullName>
    </submittedName>
</protein>
<dbReference type="Gene3D" id="3.10.20.90">
    <property type="entry name" value="Phosphatidylinositol 3-kinase Catalytic Subunit, Chain A, domain 1"/>
    <property type="match status" value="1"/>
</dbReference>
<dbReference type="GO" id="GO:0071818">
    <property type="term" value="C:BAT3 complex"/>
    <property type="evidence" value="ECO:0000318"/>
    <property type="project" value="GO_Central"/>
</dbReference>
<dbReference type="InterPro" id="IPR029071">
    <property type="entry name" value="Ubiquitin-like_domsf"/>
</dbReference>
<evidence type="ECO:0000256" key="1">
    <source>
        <dbReference type="SAM" id="MobiDB-lite"/>
    </source>
</evidence>
<name>M1BBC4_SOLTU</name>
<dbReference type="SUPFAM" id="SSF54236">
    <property type="entry name" value="Ubiquitin-like"/>
    <property type="match status" value="1"/>
</dbReference>
<dbReference type="FunFam" id="3.10.20.90:FF:000154">
    <property type="entry name" value="Large proline-rich protein BAG6"/>
    <property type="match status" value="1"/>
</dbReference>
<organism evidence="3 4">
    <name type="scientific">Solanum tuberosum</name>
    <name type="common">Potato</name>
    <dbReference type="NCBI Taxonomy" id="4113"/>
    <lineage>
        <taxon>Eukaryota</taxon>
        <taxon>Viridiplantae</taxon>
        <taxon>Streptophyta</taxon>
        <taxon>Embryophyta</taxon>
        <taxon>Tracheophyta</taxon>
        <taxon>Spermatophyta</taxon>
        <taxon>Magnoliopsida</taxon>
        <taxon>eudicotyledons</taxon>
        <taxon>Gunneridae</taxon>
        <taxon>Pentapetalae</taxon>
        <taxon>asterids</taxon>
        <taxon>lamiids</taxon>
        <taxon>Solanales</taxon>
        <taxon>Solanaceae</taxon>
        <taxon>Solanoideae</taxon>
        <taxon>Solaneae</taxon>
        <taxon>Solanum</taxon>
    </lineage>
</organism>
<dbReference type="PROSITE" id="PS50053">
    <property type="entry name" value="UBIQUITIN_2"/>
    <property type="match status" value="1"/>
</dbReference>
<dbReference type="eggNOG" id="KOG4248">
    <property type="taxonomic scope" value="Eukaryota"/>
</dbReference>
<dbReference type="Pfam" id="PF00240">
    <property type="entry name" value="ubiquitin"/>
    <property type="match status" value="1"/>
</dbReference>
<sequence>MVSNGAEDVQICGSGEAECPETTVPVPALKEQIATVTGVLTEQQRLICRGKVLKDDQLLSAYHVEDGHTLHLVVRQPSSDSTPDPQATASASSAGYSQGNRVSPGVVVGTYSSSDHGDGIFPDLNRIVTAVLGSFGIASAGGGNAGIDLHAKLSPSVLAFTLISFTFSEFRTTNFTWGKKGFTFTLDLNRMTSLSSVLGQEHGLNGLSVAGMRKVTLSLKVMRWLVQVLIEASKEQRMTVGRWKTKHHFAEFFCTLKYNEHGRYARFIAVQGGSRSVIITPETTLNDAWIETAQKVTKFIGVSERGEKTAVIGQHQIKSSFVEANRSNKWETEAIKGLTPQITPCRITLPGSSIVSEDDVLGRCIVGKLLDMSKKRQL</sequence>
<dbReference type="Gramene" id="PGSC0003DMT400041410">
    <property type="protein sequence ID" value="PGSC0003DMT400041410"/>
    <property type="gene ID" value="PGSC0003DMG401016046"/>
</dbReference>
<evidence type="ECO:0000259" key="2">
    <source>
        <dbReference type="PROSITE" id="PS50053"/>
    </source>
</evidence>
<dbReference type="GO" id="GO:0031593">
    <property type="term" value="F:polyubiquitin modification-dependent protein binding"/>
    <property type="evidence" value="ECO:0000318"/>
    <property type="project" value="GO_Central"/>
</dbReference>
<dbReference type="GO" id="GO:0051787">
    <property type="term" value="F:misfolded protein binding"/>
    <property type="evidence" value="ECO:0000318"/>
    <property type="project" value="GO_Central"/>
</dbReference>
<evidence type="ECO:0000313" key="3">
    <source>
        <dbReference type="EnsemblPlants" id="PGSC0003DMT400041410"/>
    </source>
</evidence>
<dbReference type="PANTHER" id="PTHR15204:SF0">
    <property type="entry name" value="LARGE PROLINE-RICH PROTEIN BAG6"/>
    <property type="match status" value="1"/>
</dbReference>
<feature type="domain" description="Ubiquitin-like" evidence="2">
    <location>
        <begin position="26"/>
        <end position="79"/>
    </location>
</feature>
<dbReference type="EnsemblPlants" id="PGSC0003DMT400041410">
    <property type="protein sequence ID" value="PGSC0003DMT400041410"/>
    <property type="gene ID" value="PGSC0003DMG401016046"/>
</dbReference>
<dbReference type="PaxDb" id="4113-PGSC0003DMT400041410"/>
<evidence type="ECO:0000313" key="4">
    <source>
        <dbReference type="Proteomes" id="UP000011115"/>
    </source>
</evidence>
<reference evidence="3" key="2">
    <citation type="submission" date="2015-06" db="UniProtKB">
        <authorList>
            <consortium name="EnsemblPlants"/>
        </authorList>
    </citation>
    <scope>IDENTIFICATION</scope>
    <source>
        <strain evidence="3">DM1-3 516 R44</strain>
    </source>
</reference>
<accession>M1BBC4</accession>
<dbReference type="PANTHER" id="PTHR15204">
    <property type="entry name" value="LARGE PROLINE-RICH PROTEIN BAG6"/>
    <property type="match status" value="1"/>
</dbReference>
<dbReference type="GO" id="GO:0036503">
    <property type="term" value="P:ERAD pathway"/>
    <property type="evidence" value="ECO:0000318"/>
    <property type="project" value="GO_Central"/>
</dbReference>
<dbReference type="HOGENOM" id="CLU_732382_0_0_1"/>
<dbReference type="SMART" id="SM00213">
    <property type="entry name" value="UBQ"/>
    <property type="match status" value="1"/>
</dbReference>
<reference evidence="4" key="1">
    <citation type="journal article" date="2011" name="Nature">
        <title>Genome sequence and analysis of the tuber crop potato.</title>
        <authorList>
            <consortium name="The Potato Genome Sequencing Consortium"/>
        </authorList>
    </citation>
    <scope>NUCLEOTIDE SEQUENCE [LARGE SCALE GENOMIC DNA]</scope>
    <source>
        <strain evidence="4">cv. DM1-3 516 R44</strain>
    </source>
</reference>
<dbReference type="InParanoid" id="M1BBC4"/>